<dbReference type="EMBL" id="CH408156">
    <property type="protein sequence ID" value="EDK37666.2"/>
    <property type="molecule type" value="Genomic_DNA"/>
</dbReference>
<evidence type="ECO:0000313" key="4">
    <source>
        <dbReference type="EMBL" id="EDK37666.2"/>
    </source>
</evidence>
<dbReference type="InterPro" id="IPR013970">
    <property type="entry name" value="Rfa2"/>
</dbReference>
<dbReference type="GO" id="GO:0006281">
    <property type="term" value="P:DNA repair"/>
    <property type="evidence" value="ECO:0007669"/>
    <property type="project" value="InterPro"/>
</dbReference>
<dbReference type="GO" id="GO:0006260">
    <property type="term" value="P:DNA replication"/>
    <property type="evidence" value="ECO:0007669"/>
    <property type="project" value="InterPro"/>
</dbReference>
<sequence>MDTASIRIDASLLQENEGKIVRIMGNCQSFDAPARHALLEANGTVNLKLVSDETLSVGKNYEIIGKVGDGQSVQTYSVVELSDNVNLQMASKLVQYMKKVPELYI</sequence>
<dbReference type="HOGENOM" id="CLU_141922_2_1_1"/>
<name>A5DER3_PICGU</name>
<dbReference type="Proteomes" id="UP000001997">
    <property type="component" value="Unassembled WGS sequence"/>
</dbReference>
<dbReference type="VEuPathDB" id="FungiDB:PGUG_01764"/>
<reference evidence="4 5" key="1">
    <citation type="journal article" date="2009" name="Nature">
        <title>Evolution of pathogenicity and sexual reproduction in eight Candida genomes.</title>
        <authorList>
            <person name="Butler G."/>
            <person name="Rasmussen M.D."/>
            <person name="Lin M.F."/>
            <person name="Santos M.A."/>
            <person name="Sakthikumar S."/>
            <person name="Munro C.A."/>
            <person name="Rheinbay E."/>
            <person name="Grabherr M."/>
            <person name="Forche A."/>
            <person name="Reedy J.L."/>
            <person name="Agrafioti I."/>
            <person name="Arnaud M.B."/>
            <person name="Bates S."/>
            <person name="Brown A.J."/>
            <person name="Brunke S."/>
            <person name="Costanzo M.C."/>
            <person name="Fitzpatrick D.A."/>
            <person name="de Groot P.W."/>
            <person name="Harris D."/>
            <person name="Hoyer L.L."/>
            <person name="Hube B."/>
            <person name="Klis F.M."/>
            <person name="Kodira C."/>
            <person name="Lennard N."/>
            <person name="Logue M.E."/>
            <person name="Martin R."/>
            <person name="Neiman A.M."/>
            <person name="Nikolaou E."/>
            <person name="Quail M.A."/>
            <person name="Quinn J."/>
            <person name="Santos M.C."/>
            <person name="Schmitzberger F.F."/>
            <person name="Sherlock G."/>
            <person name="Shah P."/>
            <person name="Silverstein K.A."/>
            <person name="Skrzypek M.S."/>
            <person name="Soll D."/>
            <person name="Staggs R."/>
            <person name="Stansfield I."/>
            <person name="Stumpf M.P."/>
            <person name="Sudbery P.E."/>
            <person name="Srikantha T."/>
            <person name="Zeng Q."/>
            <person name="Berman J."/>
            <person name="Berriman M."/>
            <person name="Heitman J."/>
            <person name="Gow N.A."/>
            <person name="Lorenz M.C."/>
            <person name="Birren B.W."/>
            <person name="Kellis M."/>
            <person name="Cuomo C.A."/>
        </authorList>
    </citation>
    <scope>NUCLEOTIDE SEQUENCE [LARGE SCALE GENOMIC DNA]</scope>
    <source>
        <strain evidence="5">ATCC 6260 / CBS 566 / DSM 6381 / JCM 1539 / NBRC 10279 / NRRL Y-324</strain>
    </source>
</reference>
<dbReference type="GO" id="GO:0031981">
    <property type="term" value="C:nuclear lumen"/>
    <property type="evidence" value="ECO:0007669"/>
    <property type="project" value="UniProtKB-ARBA"/>
</dbReference>
<dbReference type="GeneID" id="5127894"/>
<dbReference type="RefSeq" id="XP_001486093.2">
    <property type="nucleotide sequence ID" value="XM_001486043.1"/>
</dbReference>
<keyword evidence="3" id="KW-0539">Nucleus</keyword>
<dbReference type="GO" id="GO:0006310">
    <property type="term" value="P:DNA recombination"/>
    <property type="evidence" value="ECO:0007669"/>
    <property type="project" value="InterPro"/>
</dbReference>
<protein>
    <recommendedName>
        <fullName evidence="6">Replication factor A protein 3</fullName>
    </recommendedName>
</protein>
<dbReference type="SUPFAM" id="SSF50249">
    <property type="entry name" value="Nucleic acid-binding proteins"/>
    <property type="match status" value="1"/>
</dbReference>
<dbReference type="InterPro" id="IPR012340">
    <property type="entry name" value="NA-bd_OB-fold"/>
</dbReference>
<evidence type="ECO:0000256" key="2">
    <source>
        <dbReference type="ARBA" id="ARBA00009761"/>
    </source>
</evidence>
<dbReference type="OMA" id="THKVPEL"/>
<dbReference type="KEGG" id="pgu:PGUG_01764"/>
<evidence type="ECO:0008006" key="6">
    <source>
        <dbReference type="Google" id="ProtNLM"/>
    </source>
</evidence>
<dbReference type="InParanoid" id="A5DER3"/>
<dbReference type="AlphaFoldDB" id="A5DER3"/>
<evidence type="ECO:0000256" key="3">
    <source>
        <dbReference type="ARBA" id="ARBA00023242"/>
    </source>
</evidence>
<comment type="subcellular location">
    <subcellularLocation>
        <location evidence="1">Nucleus</location>
    </subcellularLocation>
</comment>
<evidence type="ECO:0000256" key="1">
    <source>
        <dbReference type="ARBA" id="ARBA00004123"/>
    </source>
</evidence>
<keyword evidence="5" id="KW-1185">Reference proteome</keyword>
<dbReference type="eggNOG" id="ENOG502SBIR">
    <property type="taxonomic scope" value="Eukaryota"/>
</dbReference>
<dbReference type="GO" id="GO:0003677">
    <property type="term" value="F:DNA binding"/>
    <property type="evidence" value="ECO:0007669"/>
    <property type="project" value="InterPro"/>
</dbReference>
<dbReference type="Gene3D" id="2.40.50.140">
    <property type="entry name" value="Nucleic acid-binding proteins"/>
    <property type="match status" value="1"/>
</dbReference>
<dbReference type="Pfam" id="PF08661">
    <property type="entry name" value="Rep_fac-A_3"/>
    <property type="match status" value="1"/>
</dbReference>
<organism evidence="4 5">
    <name type="scientific">Meyerozyma guilliermondii (strain ATCC 6260 / CBS 566 / DSM 6381 / JCM 1539 / NBRC 10279 / NRRL Y-324)</name>
    <name type="common">Yeast</name>
    <name type="synonym">Candida guilliermondii</name>
    <dbReference type="NCBI Taxonomy" id="294746"/>
    <lineage>
        <taxon>Eukaryota</taxon>
        <taxon>Fungi</taxon>
        <taxon>Dikarya</taxon>
        <taxon>Ascomycota</taxon>
        <taxon>Saccharomycotina</taxon>
        <taxon>Pichiomycetes</taxon>
        <taxon>Debaryomycetaceae</taxon>
        <taxon>Meyerozyma</taxon>
    </lineage>
</organism>
<comment type="similarity">
    <text evidence="2">Belongs to the replication factor A protein 3 family.</text>
</comment>
<gene>
    <name evidence="4" type="ORF">PGUG_01764</name>
</gene>
<dbReference type="STRING" id="294746.A5DER3"/>
<accession>A5DER3</accession>
<proteinExistence type="inferred from homology"/>
<evidence type="ECO:0000313" key="5">
    <source>
        <dbReference type="Proteomes" id="UP000001997"/>
    </source>
</evidence>
<dbReference type="OrthoDB" id="188186at2759"/>